<feature type="compositionally biased region" description="Basic and acidic residues" evidence="1">
    <location>
        <begin position="3739"/>
        <end position="3752"/>
    </location>
</feature>
<feature type="region of interest" description="Disordered" evidence="1">
    <location>
        <begin position="2884"/>
        <end position="2907"/>
    </location>
</feature>
<keyword evidence="3" id="KW-1185">Reference proteome</keyword>
<feature type="compositionally biased region" description="Low complexity" evidence="1">
    <location>
        <begin position="1899"/>
        <end position="1911"/>
    </location>
</feature>
<feature type="compositionally biased region" description="Polar residues" evidence="1">
    <location>
        <begin position="2606"/>
        <end position="2619"/>
    </location>
</feature>
<feature type="region of interest" description="Disordered" evidence="1">
    <location>
        <begin position="3174"/>
        <end position="3255"/>
    </location>
</feature>
<feature type="compositionally biased region" description="Low complexity" evidence="1">
    <location>
        <begin position="2033"/>
        <end position="2043"/>
    </location>
</feature>
<feature type="compositionally biased region" description="Basic and acidic residues" evidence="1">
    <location>
        <begin position="1691"/>
        <end position="1711"/>
    </location>
</feature>
<feature type="compositionally biased region" description="Basic and acidic residues" evidence="1">
    <location>
        <begin position="2630"/>
        <end position="2640"/>
    </location>
</feature>
<feature type="compositionally biased region" description="Polar residues" evidence="1">
    <location>
        <begin position="292"/>
        <end position="308"/>
    </location>
</feature>
<feature type="region of interest" description="Disordered" evidence="1">
    <location>
        <begin position="847"/>
        <end position="998"/>
    </location>
</feature>
<feature type="compositionally biased region" description="Basic and acidic residues" evidence="1">
    <location>
        <begin position="2292"/>
        <end position="2318"/>
    </location>
</feature>
<comment type="caution">
    <text evidence="2">The sequence shown here is derived from an EMBL/GenBank/DDBJ whole genome shotgun (WGS) entry which is preliminary data.</text>
</comment>
<evidence type="ECO:0000313" key="2">
    <source>
        <dbReference type="EMBL" id="RZF37677.1"/>
    </source>
</evidence>
<feature type="compositionally biased region" description="Acidic residues" evidence="1">
    <location>
        <begin position="167"/>
        <end position="184"/>
    </location>
</feature>
<feature type="region of interest" description="Disordered" evidence="1">
    <location>
        <begin position="426"/>
        <end position="450"/>
    </location>
</feature>
<feature type="compositionally biased region" description="Basic and acidic residues" evidence="1">
    <location>
        <begin position="1481"/>
        <end position="1529"/>
    </location>
</feature>
<feature type="compositionally biased region" description="Basic and acidic residues" evidence="1">
    <location>
        <begin position="1563"/>
        <end position="1589"/>
    </location>
</feature>
<feature type="region of interest" description="Disordered" evidence="1">
    <location>
        <begin position="3585"/>
        <end position="3617"/>
    </location>
</feature>
<feature type="compositionally biased region" description="Low complexity" evidence="1">
    <location>
        <begin position="2458"/>
        <end position="2467"/>
    </location>
</feature>
<dbReference type="OrthoDB" id="2347980at2759"/>
<feature type="compositionally biased region" description="Polar residues" evidence="1">
    <location>
        <begin position="2468"/>
        <end position="2479"/>
    </location>
</feature>
<feature type="compositionally biased region" description="Polar residues" evidence="1">
    <location>
        <begin position="1811"/>
        <end position="1857"/>
    </location>
</feature>
<feature type="compositionally biased region" description="Basic and acidic residues" evidence="1">
    <location>
        <begin position="2044"/>
        <end position="2054"/>
    </location>
</feature>
<feature type="compositionally biased region" description="Basic and acidic residues" evidence="1">
    <location>
        <begin position="2428"/>
        <end position="2449"/>
    </location>
</feature>
<feature type="compositionally biased region" description="Acidic residues" evidence="1">
    <location>
        <begin position="1440"/>
        <end position="1450"/>
    </location>
</feature>
<dbReference type="STRING" id="195883.A0A482WVQ6"/>
<feature type="compositionally biased region" description="Polar residues" evidence="1">
    <location>
        <begin position="3207"/>
        <end position="3223"/>
    </location>
</feature>
<feature type="region of interest" description="Disordered" evidence="1">
    <location>
        <begin position="292"/>
        <end position="319"/>
    </location>
</feature>
<feature type="region of interest" description="Disordered" evidence="1">
    <location>
        <begin position="3790"/>
        <end position="3822"/>
    </location>
</feature>
<protein>
    <submittedName>
        <fullName evidence="2">Uncharacterized protein</fullName>
    </submittedName>
</protein>
<feature type="region of interest" description="Disordered" evidence="1">
    <location>
        <begin position="1476"/>
        <end position="1613"/>
    </location>
</feature>
<feature type="compositionally biased region" description="Basic and acidic residues" evidence="1">
    <location>
        <begin position="3174"/>
        <end position="3192"/>
    </location>
</feature>
<feature type="compositionally biased region" description="Polar residues" evidence="1">
    <location>
        <begin position="2562"/>
        <end position="2579"/>
    </location>
</feature>
<feature type="region of interest" description="Disordered" evidence="1">
    <location>
        <begin position="2198"/>
        <end position="2654"/>
    </location>
</feature>
<feature type="compositionally biased region" description="Basic and acidic residues" evidence="1">
    <location>
        <begin position="2884"/>
        <end position="2898"/>
    </location>
</feature>
<feature type="compositionally biased region" description="Polar residues" evidence="1">
    <location>
        <begin position="2532"/>
        <end position="2548"/>
    </location>
</feature>
<feature type="compositionally biased region" description="Polar residues" evidence="1">
    <location>
        <begin position="1716"/>
        <end position="1728"/>
    </location>
</feature>
<feature type="compositionally biased region" description="Basic and acidic residues" evidence="1">
    <location>
        <begin position="1665"/>
        <end position="1674"/>
    </location>
</feature>
<feature type="region of interest" description="Disordered" evidence="1">
    <location>
        <begin position="1941"/>
        <end position="1969"/>
    </location>
</feature>
<feature type="compositionally biased region" description="Low complexity" evidence="1">
    <location>
        <begin position="3196"/>
        <end position="3206"/>
    </location>
</feature>
<organism evidence="2 3">
    <name type="scientific">Laodelphax striatellus</name>
    <name type="common">Small brown planthopper</name>
    <name type="synonym">Delphax striatella</name>
    <dbReference type="NCBI Taxonomy" id="195883"/>
    <lineage>
        <taxon>Eukaryota</taxon>
        <taxon>Metazoa</taxon>
        <taxon>Ecdysozoa</taxon>
        <taxon>Arthropoda</taxon>
        <taxon>Hexapoda</taxon>
        <taxon>Insecta</taxon>
        <taxon>Pterygota</taxon>
        <taxon>Neoptera</taxon>
        <taxon>Paraneoptera</taxon>
        <taxon>Hemiptera</taxon>
        <taxon>Auchenorrhyncha</taxon>
        <taxon>Fulgoroidea</taxon>
        <taxon>Delphacidae</taxon>
        <taxon>Criomorphinae</taxon>
        <taxon>Laodelphax</taxon>
    </lineage>
</organism>
<feature type="compositionally biased region" description="Polar residues" evidence="1">
    <location>
        <begin position="2239"/>
        <end position="2252"/>
    </location>
</feature>
<feature type="region of interest" description="Disordered" evidence="1">
    <location>
        <begin position="1"/>
        <end position="32"/>
    </location>
</feature>
<gene>
    <name evidence="2" type="ORF">LSTR_LSTR003088</name>
</gene>
<feature type="region of interest" description="Disordered" evidence="1">
    <location>
        <begin position="721"/>
        <end position="758"/>
    </location>
</feature>
<feature type="compositionally biased region" description="Basic and acidic residues" evidence="1">
    <location>
        <begin position="1729"/>
        <end position="1765"/>
    </location>
</feature>
<feature type="compositionally biased region" description="Basic and acidic residues" evidence="1">
    <location>
        <begin position="1384"/>
        <end position="1419"/>
    </location>
</feature>
<feature type="compositionally biased region" description="Basic and acidic residues" evidence="1">
    <location>
        <begin position="2490"/>
        <end position="2531"/>
    </location>
</feature>
<feature type="region of interest" description="Disordered" evidence="1">
    <location>
        <begin position="1364"/>
        <end position="1419"/>
    </location>
</feature>
<feature type="region of interest" description="Disordered" evidence="1">
    <location>
        <begin position="3527"/>
        <end position="3546"/>
    </location>
</feature>
<dbReference type="InParanoid" id="A0A482WVQ6"/>
<feature type="compositionally biased region" description="Basic residues" evidence="1">
    <location>
        <begin position="891"/>
        <end position="905"/>
    </location>
</feature>
<feature type="compositionally biased region" description="Basic and acidic residues" evidence="1">
    <location>
        <begin position="2218"/>
        <end position="2238"/>
    </location>
</feature>
<feature type="region of interest" description="Disordered" evidence="1">
    <location>
        <begin position="1665"/>
        <end position="1922"/>
    </location>
</feature>
<feature type="region of interest" description="Disordered" evidence="1">
    <location>
        <begin position="3634"/>
        <end position="3772"/>
    </location>
</feature>
<sequence>MVLPPGEADMGEPAEEAKGMEAVKEEPDALKNFEIDDEMETMLEDLEGLIFDFIDPNVQGVEFDEESDDDCVALDEQNRNDESDREEDEEGEEEDQEVVENEEEEAAENDEEEEEEVAENEEEEVEVAENEEEEEVEVAENEEEEEQQQENVEEDDQVEQEAVQSGEEQEEDEIVAGENDEENERGELSEGEIHDEPEEEVNNEKEAVVEEEVNSVLKGDNYFRNSKDVDVENDRAKIVDTCEYVVKEAVKRNLVKETKNSHKEKISCQQSKTCTENEVYYKQFINKEQSLPNKKTDQYSQKSTNLSIDGSKPEKRSSTVELPKVVDKCDKQAKNVCDEQNNVEARRGSVTENLFQTDFGVQTTFELSMLSKKDLEDDVDLYGDLPDNLPEKSFESGECTSSDDDEAVNALKQDKMFNHKIDNMMNNFGDGVGRRDSSSQPPSENDKLCNSKKKEQIIKLLYEKIKSVGENKIVQEMLSKKLIDDDSKEKLLEIIRYCVEKRKEKIRMKKLKKRAHQLKVTKNNTFLEALKHKSEVSSKQEKRSKTRTISPIVVGSKVTKRVIVDCNSVNLKSKTVDYDLRQLIEKKQNLVKQKDSSHKEKKSSKTSTRCKKKGCERRNCKKHRSKEEKKLRKSEREKRKIEMLLRRREKLKRQFLEEEKKKKKIEAVASTFRHENDVERQKKIELENRIKEKIALVFKKRDLKQAAAAEVSRSETCLKKELKQDRPTRISSVRSREGSYSSDCSRKSTAHSNKTVVKGPAAESFSGLYEALGKSKKLSAKEVTRVSNEGDKDKIAMKNDDDGELFPTISSIISKEIDLDSDIPSPPPPPIISTLEEDEEEVRVEHVSRRDQHLQAAMKNKSPERVANQPQAAVPFRRSRSPIRINENNRTKLKSRSRSPLKHWKPVTSKPEAIVAPRRRSPSPTDRYSCNRARSGRATEPQLTATRARDPSQTLWRRRSRDKRSANVVYSSPRSPSPESPPRHATTSRLSEIRRKQKEDFEEAIRQWRETQEKKKPEPTVFNENVYADTPLSGNEPQPTFPPFNCMANQFVHNQSFFQHPPPQMVSPYHMSVPDTPMSQVYAPSAMLGGPAMTHADMAYHGHDTNIMQAPAAQNTSGQQVATISTADNGMILGQSSGGIITTINENDPQGLSKSTQCHHHSDAQAPFNNPSDEGFPIYNAQPNSAFPPRHPEMGTDPSDGNLNTTMGFARFPPPTHHPPFKVVHHPKFPYPIPVPYIEPPAPPTTGPIIPFLRPPPNLNQLPPSQPPLPTTEPPPLFNPPLPSSPAPSTVCSSPVRPSSPAVSECGSVRSVSSRKKIGHDIMNVIDLIKGKLEQGEQSESPLRNKSFTINYVKDIISSVRKALAPKKLQMETPETSESPKSPGPEERKSEDKPAKPEVRKSENESATPEERKLRIEFKKPVVKKAITHEIAPEFLKEMQEDEEEEEGEIVDPKPKPDREAVMQKKIKVLEILNDLNSKISTKENSKDHKSLSSSDRKVDGNKVKLPEKSREINISQTKDRILSLKEIGDQSSTVEKYHSSTFPATSSGRKLQDKSNTAPRRISTESKSKSSSEKADICHKDDIQERKSFQKTSLDYQSSTKQLSSVAAEPERSKLFDYEPDVSIANESMDIVQESATSKKNSPGKDERKCVGQIVFCKSFKDSKAKSEYEKEASTLYKRRSRFSDAPMDPIKESHHRSENKSGTESKLSDKTVVVNVQQKSVPQISETRVESKTDSLEKSTAKEKLSTLDERKQDENRTVKDQQVDSGKNESPASKIRREQIQKHLKRELAHAKAACRASSVDKLKNSKSDNQAQEKSSVARDSQVPTKEQLSSTTESKPASKSLETVDVQKSVSKNEGILLKSENSQLTASSKDSTTDGTDLTSNKKPQNTLHVRSESSTSNDNSTNNSKAKFPHADPRLNKVNIVQTSKVAHTVVLDPRLNRDPRARSQSTENRNVDIPHTTVSDPRLNRHLHSETNKNFEPCKTSVLDPRLNRTKNVEVGKSAEMPQTSIADPILSKTHHSEVVKNVELLPNPSNTPNLNREHSVEVDRNSEISQKTEINVETFEQRTSLSEVASKKTNSKPNLKSLTLRVMNELDPVLRDFGNTADNLDEDEASEFDEIKGDSTLLREEKRIEKEKSTETTSITVSKSQLLETSGPCVVEKCSETDSQNLKLKPSIDSQNAGDLTLNKVNNVQTNKNIEAPQTVMLDPSLSRDPTEHSEQSRIPQKSEQDHPKQQPQSHLEKSQNNTELDKKINPQDKINEVKENGMKSVKSDLFEPLFQKNKRRIAHEQAKNIERKLVKDDSSRSTDQEHKKMISPNSVAKNQAKESVKKPEKDRRSSLETISNKEKPCSTKKETQKDAKLDSTTDKRNKQSSTSGSTKLKSTTESKSESKNVPSNSKKTEGCGQNVVKEKRDPIIQSKAASKVDSKDTKIDKSAISNEEHGKSTKHRRSSYESVTSTSISAQKNSGTLSDAASKQRRVSLDSGAEKGEKKIVIKDADSGTGKHDNPAKKISLEKLPPKSSKSVDPKTTGTVSNVKEVTAENQEGKKIKPDKSPAHQPSSSKFVVSNLSNKELTNMEPPKVKDRRSSVIEISSSDDESLKNTSVSKKGNQSSRDAFKKTKHKRSDCDSTKSSRDHHVHKNISSSKGSELIQKKIISEVDILKRQLESDSSDDEADFMQKKKKPVESLLTFAAKKHRADKVRENISIKKAAVCGGTKEVTPRKDESENDFIQKKKKHVDSLSTSHETRKVGSKKVLENIPITKAAVSENTKELIDNSDESENVLFRNINDSDKSTKKLVAKKGEVINESSTTEEIAARKVVHEKDQENISIKETVVCESTKEVTSKKDESENVINERDKSLKKVVGKKVVALNESLTTKKTEVSPKLQDKAEAAGEVDEVDQSSLNVTNKTALESDNSQGEEVGEINKSKTINTIETSEESVPPKKINNVEKSNEIVHKSVESSVIEGGTKMKELTLSNEDFNFEVDAPNDVKNIPNTRKVKKLGKLKNKFLKIGVDLFPDQESNDSSDSFKNLITNICGTLEENSDSPAVAELAIKNCEDASLVVAESLKMLGSFVEVAQSVFRERRRICVDYFEVTDDIQLIQHISDVKKSKFNKNKLNRGVRGNRTDKDGVDNHSLVSSDSYDVFEFSEDLPAAISDRRSLPSEIIRHNKSHLENDKTLEKDSNTELSSSDNLPSSSSAQESPLEINTVQSSTVEKASAVCDAEIPTQNIEDSGGKGDNKTESSSEIIAQESVYEKLLKDLDEIEVIKKSVSNVCNKNKIDKLSVERAEKIENSTDVIRSAENCNETSNQTVDKVSNSSEKTVGTKCFDVTVSNDDNKIESSSEVVVGKKGFNKFSAQEVGIIESPAGVVISMKHNETSTQNMNETASSSDKKISTSSGTFQVNSNSTCQPEKPVIKSKISKKFKKRAARYQANYAFKITTADESIKNRKSSLVENLSTDDVNKLCTRDDSTGNREVSNETSSIIVNPDCSLVSNDVIDISSIDNSTLKTKNKSKKRASLLEDVSGEPLPKKKRKLKSHSGKLEAAVCDDIEENTEDGNIRVTRARKLGGKVVEDETSSVIDDDSQETEGVGNRVKRGSSTVGSVRSDEIENSNVLEGCSQETEINSRVTRKRKSEGAPVEVDKLHVVEEDEEEGMNTRVTRARKSVATSARSDETESSNVLLENDSQEELITRVTRARKSLAESDTSSVPGEDSQEAEELNTRVTRKRKLVGETSKELQHDSQETEEFNTKVPRARKSVGTSPRIKEVEETRCVRMSKVDDDSNKCGDEFGDNKNERDNKNEIDNKKERAKDVEEEGCKKRLRSSLKILNKEETNSNPEQFWIKLCQAFNKSSRSVGTNVTEVRGKLIGFESFESSYHSPEELDLDNTLARLLMLKQQRDAQKL</sequence>
<accession>A0A482WVQ6</accession>
<name>A0A482WVQ6_LAOST</name>
<feature type="compositionally biased region" description="Acidic residues" evidence="1">
    <location>
        <begin position="3585"/>
        <end position="3595"/>
    </location>
</feature>
<dbReference type="EMBL" id="QKKF02023479">
    <property type="protein sequence ID" value="RZF37677.1"/>
    <property type="molecule type" value="Genomic_DNA"/>
</dbReference>
<feature type="compositionally biased region" description="Basic residues" evidence="1">
    <location>
        <begin position="599"/>
        <end position="624"/>
    </location>
</feature>
<feature type="compositionally biased region" description="Basic and acidic residues" evidence="1">
    <location>
        <begin position="185"/>
        <end position="194"/>
    </location>
</feature>
<feature type="compositionally biased region" description="Pro residues" evidence="1">
    <location>
        <begin position="1253"/>
        <end position="1286"/>
    </location>
</feature>
<feature type="compositionally biased region" description="Basic and acidic residues" evidence="1">
    <location>
        <begin position="3241"/>
        <end position="3251"/>
    </location>
</feature>
<feature type="compositionally biased region" description="Basic and acidic residues" evidence="1">
    <location>
        <begin position="2549"/>
        <end position="2560"/>
    </location>
</feature>
<feature type="compositionally biased region" description="Basic and acidic residues" evidence="1">
    <location>
        <begin position="2329"/>
        <end position="2375"/>
    </location>
</feature>
<reference evidence="2 3" key="1">
    <citation type="journal article" date="2017" name="Gigascience">
        <title>Genome sequence of the small brown planthopper, Laodelphax striatellus.</title>
        <authorList>
            <person name="Zhu J."/>
            <person name="Jiang F."/>
            <person name="Wang X."/>
            <person name="Yang P."/>
            <person name="Bao Y."/>
            <person name="Zhao W."/>
            <person name="Wang W."/>
            <person name="Lu H."/>
            <person name="Wang Q."/>
            <person name="Cui N."/>
            <person name="Li J."/>
            <person name="Chen X."/>
            <person name="Luo L."/>
            <person name="Yu J."/>
            <person name="Kang L."/>
            <person name="Cui F."/>
        </authorList>
    </citation>
    <scope>NUCLEOTIDE SEQUENCE [LARGE SCALE GENOMIC DNA]</scope>
    <source>
        <strain evidence="2">Lst14</strain>
    </source>
</reference>
<feature type="compositionally biased region" description="Polar residues" evidence="1">
    <location>
        <begin position="1591"/>
        <end position="1606"/>
    </location>
</feature>
<feature type="region of interest" description="Disordered" evidence="1">
    <location>
        <begin position="1628"/>
        <end position="1649"/>
    </location>
</feature>
<feature type="compositionally biased region" description="Basic and acidic residues" evidence="1">
    <location>
        <begin position="1778"/>
        <end position="1793"/>
    </location>
</feature>
<feature type="compositionally biased region" description="Polar residues" evidence="1">
    <location>
        <begin position="1530"/>
        <end position="1559"/>
    </location>
</feature>
<feature type="compositionally biased region" description="Basic and acidic residues" evidence="1">
    <location>
        <begin position="2253"/>
        <end position="2279"/>
    </location>
</feature>
<feature type="compositionally biased region" description="Polar residues" evidence="1">
    <location>
        <begin position="941"/>
        <end position="955"/>
    </location>
</feature>
<proteinExistence type="predicted"/>
<feature type="region of interest" description="Disordered" evidence="1">
    <location>
        <begin position="1432"/>
        <end position="1459"/>
    </location>
</feature>
<feature type="region of interest" description="Disordered" evidence="1">
    <location>
        <begin position="3387"/>
        <end position="3418"/>
    </location>
</feature>
<evidence type="ECO:0000256" key="1">
    <source>
        <dbReference type="SAM" id="MobiDB-lite"/>
    </source>
</evidence>
<feature type="region of interest" description="Disordered" evidence="1">
    <location>
        <begin position="2033"/>
        <end position="2054"/>
    </location>
</feature>
<feature type="region of interest" description="Disordered" evidence="1">
    <location>
        <begin position="590"/>
        <end position="636"/>
    </location>
</feature>
<feature type="compositionally biased region" description="Low complexity" evidence="1">
    <location>
        <begin position="2378"/>
        <end position="2387"/>
    </location>
</feature>
<feature type="compositionally biased region" description="Basic and acidic residues" evidence="1">
    <location>
        <begin position="625"/>
        <end position="636"/>
    </location>
</feature>
<feature type="region of interest" description="Disordered" evidence="1">
    <location>
        <begin position="1246"/>
        <end position="1314"/>
    </location>
</feature>
<feature type="region of interest" description="Disordered" evidence="1">
    <location>
        <begin position="60"/>
        <end position="213"/>
    </location>
</feature>
<feature type="compositionally biased region" description="Polar residues" evidence="1">
    <location>
        <begin position="3407"/>
        <end position="3418"/>
    </location>
</feature>
<dbReference type="SMR" id="A0A482WVQ6"/>
<feature type="compositionally biased region" description="Basic and acidic residues" evidence="1">
    <location>
        <begin position="15"/>
        <end position="32"/>
    </location>
</feature>
<evidence type="ECO:0000313" key="3">
    <source>
        <dbReference type="Proteomes" id="UP000291343"/>
    </source>
</evidence>
<feature type="compositionally biased region" description="Polar residues" evidence="1">
    <location>
        <begin position="1865"/>
        <end position="1895"/>
    </location>
</feature>
<feature type="compositionally biased region" description="Acidic residues" evidence="1">
    <location>
        <begin position="62"/>
        <end position="73"/>
    </location>
</feature>
<feature type="compositionally biased region" description="Acidic residues" evidence="1">
    <location>
        <begin position="83"/>
        <end position="159"/>
    </location>
</feature>
<feature type="compositionally biased region" description="Low complexity" evidence="1">
    <location>
        <begin position="1287"/>
        <end position="1304"/>
    </location>
</feature>
<dbReference type="Proteomes" id="UP000291343">
    <property type="component" value="Unassembled WGS sequence"/>
</dbReference>